<dbReference type="InterPro" id="IPR027417">
    <property type="entry name" value="P-loop_NTPase"/>
</dbReference>
<feature type="transmembrane region" description="Helical" evidence="9">
    <location>
        <begin position="281"/>
        <end position="306"/>
    </location>
</feature>
<feature type="domain" description="ABC transmembrane type-1" evidence="11">
    <location>
        <begin position="175"/>
        <end position="453"/>
    </location>
</feature>
<evidence type="ECO:0000313" key="14">
    <source>
        <dbReference type="Proteomes" id="UP000581135"/>
    </source>
</evidence>
<dbReference type="InterPro" id="IPR005074">
    <property type="entry name" value="Peptidase_C39"/>
</dbReference>
<keyword evidence="8 9" id="KW-0472">Membrane</keyword>
<keyword evidence="2" id="KW-0813">Transport</keyword>
<evidence type="ECO:0000259" key="11">
    <source>
        <dbReference type="PROSITE" id="PS50929"/>
    </source>
</evidence>
<evidence type="ECO:0000256" key="5">
    <source>
        <dbReference type="ARBA" id="ARBA00022741"/>
    </source>
</evidence>
<evidence type="ECO:0000256" key="2">
    <source>
        <dbReference type="ARBA" id="ARBA00022448"/>
    </source>
</evidence>
<dbReference type="GO" id="GO:0008233">
    <property type="term" value="F:peptidase activity"/>
    <property type="evidence" value="ECO:0007669"/>
    <property type="project" value="InterPro"/>
</dbReference>
<dbReference type="Pfam" id="PF00664">
    <property type="entry name" value="ABC_membrane"/>
    <property type="match status" value="1"/>
</dbReference>
<feature type="transmembrane region" description="Helical" evidence="9">
    <location>
        <begin position="389"/>
        <end position="415"/>
    </location>
</feature>
<dbReference type="GO" id="GO:0034040">
    <property type="term" value="F:ATPase-coupled lipid transmembrane transporter activity"/>
    <property type="evidence" value="ECO:0007669"/>
    <property type="project" value="TreeGrafter"/>
</dbReference>
<evidence type="ECO:0000256" key="8">
    <source>
        <dbReference type="ARBA" id="ARBA00023136"/>
    </source>
</evidence>
<dbReference type="CDD" id="cd18587">
    <property type="entry name" value="ABC_6TM_LapB_like"/>
    <property type="match status" value="1"/>
</dbReference>
<evidence type="ECO:0000256" key="3">
    <source>
        <dbReference type="ARBA" id="ARBA00022475"/>
    </source>
</evidence>
<dbReference type="CDD" id="cd03245">
    <property type="entry name" value="ABCC_bacteriocin_exporters"/>
    <property type="match status" value="1"/>
</dbReference>
<evidence type="ECO:0000256" key="6">
    <source>
        <dbReference type="ARBA" id="ARBA00022840"/>
    </source>
</evidence>
<evidence type="ECO:0000256" key="1">
    <source>
        <dbReference type="ARBA" id="ARBA00004651"/>
    </source>
</evidence>
<feature type="domain" description="Peptidase C39" evidence="12">
    <location>
        <begin position="21"/>
        <end position="139"/>
    </location>
</feature>
<dbReference type="RefSeq" id="WP_183416265.1">
    <property type="nucleotide sequence ID" value="NZ_JACHXA010000004.1"/>
</dbReference>
<name>A0A839SUP0_9PROT</name>
<feature type="domain" description="ABC transporter" evidence="10">
    <location>
        <begin position="486"/>
        <end position="721"/>
    </location>
</feature>
<dbReference type="Pfam" id="PF00005">
    <property type="entry name" value="ABC_tran"/>
    <property type="match status" value="1"/>
</dbReference>
<dbReference type="InterPro" id="IPR017750">
    <property type="entry name" value="ATPase_T1SS"/>
</dbReference>
<comment type="subcellular location">
    <subcellularLocation>
        <location evidence="1">Cell membrane</location>
        <topology evidence="1">Multi-pass membrane protein</topology>
    </subcellularLocation>
</comment>
<keyword evidence="7 9" id="KW-1133">Transmembrane helix</keyword>
<dbReference type="EMBL" id="JACHXA010000004">
    <property type="protein sequence ID" value="MBB3065434.1"/>
    <property type="molecule type" value="Genomic_DNA"/>
</dbReference>
<dbReference type="GO" id="GO:0005886">
    <property type="term" value="C:plasma membrane"/>
    <property type="evidence" value="ECO:0007669"/>
    <property type="project" value="UniProtKB-SubCell"/>
</dbReference>
<evidence type="ECO:0000256" key="4">
    <source>
        <dbReference type="ARBA" id="ARBA00022692"/>
    </source>
</evidence>
<organism evidence="13 14">
    <name type="scientific">Limibacillus halophilus</name>
    <dbReference type="NCBI Taxonomy" id="1579333"/>
    <lineage>
        <taxon>Bacteria</taxon>
        <taxon>Pseudomonadati</taxon>
        <taxon>Pseudomonadota</taxon>
        <taxon>Alphaproteobacteria</taxon>
        <taxon>Rhodospirillales</taxon>
        <taxon>Rhodovibrionaceae</taxon>
        <taxon>Limibacillus</taxon>
    </lineage>
</organism>
<comment type="caution">
    <text evidence="13">The sequence shown here is derived from an EMBL/GenBank/DDBJ whole genome shotgun (WGS) entry which is preliminary data.</text>
</comment>
<keyword evidence="14" id="KW-1185">Reference proteome</keyword>
<dbReference type="InterPro" id="IPR003593">
    <property type="entry name" value="AAA+_ATPase"/>
</dbReference>
<dbReference type="InterPro" id="IPR036640">
    <property type="entry name" value="ABC1_TM_sf"/>
</dbReference>
<evidence type="ECO:0000256" key="9">
    <source>
        <dbReference type="SAM" id="Phobius"/>
    </source>
</evidence>
<dbReference type="FunFam" id="3.40.50.300:FF:000299">
    <property type="entry name" value="ABC transporter ATP-binding protein/permease"/>
    <property type="match status" value="1"/>
</dbReference>
<dbReference type="PANTHER" id="PTHR24221:SF248">
    <property type="entry name" value="ABC TRANSPORTER TRANSMEMBRANE REGION"/>
    <property type="match status" value="1"/>
</dbReference>
<dbReference type="GO" id="GO:0016887">
    <property type="term" value="F:ATP hydrolysis activity"/>
    <property type="evidence" value="ECO:0007669"/>
    <property type="project" value="InterPro"/>
</dbReference>
<dbReference type="PANTHER" id="PTHR24221">
    <property type="entry name" value="ATP-BINDING CASSETTE SUB-FAMILY B"/>
    <property type="match status" value="1"/>
</dbReference>
<gene>
    <name evidence="13" type="ORF">FHR98_001721</name>
</gene>
<keyword evidence="4 9" id="KW-0812">Transmembrane</keyword>
<dbReference type="InterPro" id="IPR039421">
    <property type="entry name" value="Type_1_exporter"/>
</dbReference>
<dbReference type="SUPFAM" id="SSF52540">
    <property type="entry name" value="P-loop containing nucleoside triphosphate hydrolases"/>
    <property type="match status" value="1"/>
</dbReference>
<dbReference type="Gene3D" id="3.40.50.300">
    <property type="entry name" value="P-loop containing nucleotide triphosphate hydrolases"/>
    <property type="match status" value="1"/>
</dbReference>
<keyword evidence="3" id="KW-1003">Cell membrane</keyword>
<feature type="transmembrane region" description="Helical" evidence="9">
    <location>
        <begin position="171"/>
        <end position="193"/>
    </location>
</feature>
<dbReference type="GO" id="GO:0006508">
    <property type="term" value="P:proteolysis"/>
    <property type="evidence" value="ECO:0007669"/>
    <property type="project" value="InterPro"/>
</dbReference>
<evidence type="ECO:0000259" key="12">
    <source>
        <dbReference type="PROSITE" id="PS50990"/>
    </source>
</evidence>
<dbReference type="GO" id="GO:0005524">
    <property type="term" value="F:ATP binding"/>
    <property type="evidence" value="ECO:0007669"/>
    <property type="project" value="UniProtKB-KW"/>
</dbReference>
<dbReference type="NCBIfam" id="TIGR03375">
    <property type="entry name" value="type_I_sec_LssB"/>
    <property type="match status" value="1"/>
</dbReference>
<dbReference type="InterPro" id="IPR003439">
    <property type="entry name" value="ABC_transporter-like_ATP-bd"/>
</dbReference>
<feature type="transmembrane region" description="Helical" evidence="9">
    <location>
        <begin position="205"/>
        <end position="226"/>
    </location>
</feature>
<reference evidence="13 14" key="1">
    <citation type="submission" date="2020-08" db="EMBL/GenBank/DDBJ databases">
        <title>Genomic Encyclopedia of Type Strains, Phase III (KMG-III): the genomes of soil and plant-associated and newly described type strains.</title>
        <authorList>
            <person name="Whitman W."/>
        </authorList>
    </citation>
    <scope>NUCLEOTIDE SEQUENCE [LARGE SCALE GENOMIC DNA]</scope>
    <source>
        <strain evidence="13 14">CECT 8803</strain>
    </source>
</reference>
<dbReference type="Gene3D" id="3.90.70.10">
    <property type="entry name" value="Cysteine proteinases"/>
    <property type="match status" value="1"/>
</dbReference>
<accession>A0A839SUP0</accession>
<evidence type="ECO:0000259" key="10">
    <source>
        <dbReference type="PROSITE" id="PS50893"/>
    </source>
</evidence>
<keyword evidence="6 13" id="KW-0067">ATP-binding</keyword>
<dbReference type="Gene3D" id="1.20.1560.10">
    <property type="entry name" value="ABC transporter type 1, transmembrane domain"/>
    <property type="match status" value="1"/>
</dbReference>
<proteinExistence type="predicted"/>
<dbReference type="Proteomes" id="UP000581135">
    <property type="component" value="Unassembled WGS sequence"/>
</dbReference>
<dbReference type="PROSITE" id="PS50893">
    <property type="entry name" value="ABC_TRANSPORTER_2"/>
    <property type="match status" value="1"/>
</dbReference>
<sequence>MDQADVLKAIGADADRNVAGQSADSPVMSAGIALSKLAGRPVSPLQLRHHMGERNDLESLGRSLKAIGLPASISRARKLQAIAPRHFPCLLEQQDGKASVLLRFITRTRVQIWNPESRMAEVVECDELAKSFTGRFLVVGGAGEAGNRFELAASASRRGWFWQTLRSFWPVYGHVIIVSFLINCFALSIPLFVMNVYDRVVPNQAIASLWALAIGVILALSFDFLFRNLRSYFIDHAGRTADSVIGSRLMGQLLSLRLKERLGQVGTFANSLREYENIREFFSSSTISVLVDLPFVLLFILVIYLISGPLAFVPLAALPLVLLFSLLLRIPMRRLTERNLQDAGTQHGVIVEVTAGLETIKSSGAESLFMDRWDRAIERSSETSRQLRFYYTVSTAFTQFSVQMATVVIIVWGVYLIKDNQVSVGALVAATILTGRSLAPLGMMSNMLLRLQQSLSSLKRLNAFMKLEFEDYGAGRLSSILEEGGLDMRQVVFSYPDAKRQALNGVSCRIRPGEKVAILGRIGSGKSTVARMMVGLYDPEEGSISLNGIDLAQYNPADLRRYVGYVGQENFLFSGSIRENIGIGAPLADEEAIHRAADVSGVSEFVRQFPDGYETPVGERGASLSGGQRQTIALARALVLDPSILILDEPTSQMDQGSEARLRERLTEYTKDKTLIIITHRTSLLSLVDRLIVIDAGRIVADGPKEKVLQDLNQGKVKAAE</sequence>
<dbReference type="InterPro" id="IPR011527">
    <property type="entry name" value="ABC1_TM_dom"/>
</dbReference>
<dbReference type="PROSITE" id="PS50929">
    <property type="entry name" value="ABC_TM1F"/>
    <property type="match status" value="1"/>
</dbReference>
<keyword evidence="5" id="KW-0547">Nucleotide-binding</keyword>
<dbReference type="SMART" id="SM00382">
    <property type="entry name" value="AAA"/>
    <property type="match status" value="1"/>
</dbReference>
<evidence type="ECO:0000256" key="7">
    <source>
        <dbReference type="ARBA" id="ARBA00022989"/>
    </source>
</evidence>
<dbReference type="AlphaFoldDB" id="A0A839SUP0"/>
<evidence type="ECO:0000313" key="13">
    <source>
        <dbReference type="EMBL" id="MBB3065434.1"/>
    </source>
</evidence>
<feature type="transmembrane region" description="Helical" evidence="9">
    <location>
        <begin position="312"/>
        <end position="330"/>
    </location>
</feature>
<dbReference type="GO" id="GO:0140359">
    <property type="term" value="F:ABC-type transporter activity"/>
    <property type="evidence" value="ECO:0007669"/>
    <property type="project" value="InterPro"/>
</dbReference>
<dbReference type="PROSITE" id="PS50990">
    <property type="entry name" value="PEPTIDASE_C39"/>
    <property type="match status" value="1"/>
</dbReference>
<protein>
    <submittedName>
        <fullName evidence="13">ATP-binding cassette subfamily C protein LapB</fullName>
    </submittedName>
</protein>
<dbReference type="SUPFAM" id="SSF90123">
    <property type="entry name" value="ABC transporter transmembrane region"/>
    <property type="match status" value="1"/>
</dbReference>